<dbReference type="SUPFAM" id="SSF57850">
    <property type="entry name" value="RING/U-box"/>
    <property type="match status" value="2"/>
</dbReference>
<proteinExistence type="inferred from homology"/>
<evidence type="ECO:0000256" key="8">
    <source>
        <dbReference type="ARBA" id="ARBA00022679"/>
    </source>
</evidence>
<keyword evidence="14 19" id="KW-0832">Ubl conjugation</keyword>
<evidence type="ECO:0000313" key="24">
    <source>
        <dbReference type="Proteomes" id="UP001283361"/>
    </source>
</evidence>
<dbReference type="Pfam" id="PF17976">
    <property type="entry name" value="zf-RING_12"/>
    <property type="match status" value="1"/>
</dbReference>
<evidence type="ECO:0000256" key="17">
    <source>
        <dbReference type="ARBA" id="ARBA00029442"/>
    </source>
</evidence>
<evidence type="ECO:0000256" key="20">
    <source>
        <dbReference type="PIRSR" id="PIRSR037880-1"/>
    </source>
</evidence>
<comment type="subcellular location">
    <subcellularLocation>
        <location evidence="3">Cytoplasm</location>
        <location evidence="3">Cytosol</location>
    </subcellularLocation>
    <subcellularLocation>
        <location evidence="2 19">Mitochondrion</location>
    </subcellularLocation>
</comment>
<evidence type="ECO:0000256" key="5">
    <source>
        <dbReference type="ARBA" id="ARBA00012251"/>
    </source>
</evidence>
<feature type="domain" description="RING-type" evidence="22">
    <location>
        <begin position="265"/>
        <end position="488"/>
    </location>
</feature>
<dbReference type="EC" id="2.3.2.31" evidence="5 19"/>
<evidence type="ECO:0000256" key="3">
    <source>
        <dbReference type="ARBA" id="ARBA00004514"/>
    </source>
</evidence>
<dbReference type="Proteomes" id="UP001283361">
    <property type="component" value="Unassembled WGS sequence"/>
</dbReference>
<dbReference type="GO" id="GO:0006914">
    <property type="term" value="P:autophagy"/>
    <property type="evidence" value="ECO:0007669"/>
    <property type="project" value="UniProtKB-UniRule"/>
</dbReference>
<dbReference type="GO" id="GO:0008270">
    <property type="term" value="F:zinc ion binding"/>
    <property type="evidence" value="ECO:0007669"/>
    <property type="project" value="UniProtKB-KW"/>
</dbReference>
<evidence type="ECO:0000256" key="13">
    <source>
        <dbReference type="ARBA" id="ARBA00022833"/>
    </source>
</evidence>
<evidence type="ECO:0000256" key="9">
    <source>
        <dbReference type="ARBA" id="ARBA00022723"/>
    </source>
</evidence>
<dbReference type="InterPro" id="IPR003977">
    <property type="entry name" value="Parkin"/>
</dbReference>
<dbReference type="GO" id="GO:0009893">
    <property type="term" value="P:positive regulation of metabolic process"/>
    <property type="evidence" value="ECO:0007669"/>
    <property type="project" value="UniProtKB-ARBA"/>
</dbReference>
<dbReference type="InterPro" id="IPR041565">
    <property type="entry name" value="Parkin_Znf-RING"/>
</dbReference>
<keyword evidence="13 19" id="KW-0862">Zinc</keyword>
<dbReference type="InterPro" id="IPR000626">
    <property type="entry name" value="Ubiquitin-like_dom"/>
</dbReference>
<dbReference type="Pfam" id="PF00240">
    <property type="entry name" value="ubiquitin"/>
    <property type="match status" value="1"/>
</dbReference>
<evidence type="ECO:0000256" key="12">
    <source>
        <dbReference type="ARBA" id="ARBA00022786"/>
    </source>
</evidence>
<comment type="subunit">
    <text evidence="19">Forms an E3 ubiquitin ligase complex.</text>
</comment>
<dbReference type="CDD" id="cd20340">
    <property type="entry name" value="BRcat_RBR_parkin"/>
    <property type="match status" value="1"/>
</dbReference>
<keyword evidence="7" id="KW-0597">Phosphoprotein</keyword>
<keyword evidence="6" id="KW-0963">Cytoplasm</keyword>
<comment type="pathway">
    <text evidence="4 19">Protein modification; protein ubiquitination.</text>
</comment>
<dbReference type="InterPro" id="IPR029071">
    <property type="entry name" value="Ubiquitin-like_domsf"/>
</dbReference>
<feature type="domain" description="Ubiquitin-like" evidence="21">
    <location>
        <begin position="24"/>
        <end position="99"/>
    </location>
</feature>
<dbReference type="Pfam" id="PF22605">
    <property type="entry name" value="IBR_2"/>
    <property type="match status" value="1"/>
</dbReference>
<evidence type="ECO:0000256" key="4">
    <source>
        <dbReference type="ARBA" id="ARBA00004906"/>
    </source>
</evidence>
<evidence type="ECO:0000256" key="10">
    <source>
        <dbReference type="ARBA" id="ARBA00022737"/>
    </source>
</evidence>
<dbReference type="Gene3D" id="1.20.120.1750">
    <property type="match status" value="1"/>
</dbReference>
<feature type="active site" evidence="20">
    <location>
        <position position="457"/>
    </location>
</feature>
<comment type="similarity">
    <text evidence="17 19">Belongs to the RBR family. Parkin subfamily.</text>
</comment>
<sequence length="488" mass="54454">MASNSLSNQGLEGIFDDHCGSNTICFAVKFSSNRSYVVDISAGDSIKDLKAVVARKAGLCADDIHFVLAGQRLQDCKSLQSCGVGSHTTLHAFCRPIGNVSKASPKTEQDYGSDVDHFNYNGEEDSGICKECICSEVNFAEQRCSGSRLKESQDVEGIQDINSYSCEMSRPLGYNRFFVYCKLCDGIRPAKLRLVCKGCCNGAFLVDRGPSNWQDISSTTSITGRCTVEKCDCKTPRFYLRCFERHEGDVDGTAVALKHVNMNRRRVDCIACGDVVSPVLIFPCEVGHVICLACFRQYCSVSLNERRFTEHERHGYTLPCPAGCPESYIEESHHFLLLGKENYERYKNFGAEEYVLQNGGMLCPAPGCGMGLFPENGTRLIKCGECQFESCKDCKKEYHTGSCHEVESIILNGSTNIGISDEMAQRACWEMQSMNLIEETTKSCPNCRSKTERNGGCMHMVCSRCECEWCWICVKPWTRDCMAQHWFG</sequence>
<name>A0AAE1B9Z6_9GAST</name>
<keyword evidence="9 19" id="KW-0479">Metal-binding</keyword>
<comment type="caution">
    <text evidence="23">The sequence shown here is derived from an EMBL/GenBank/DDBJ whole genome shotgun (WGS) entry which is preliminary data.</text>
</comment>
<dbReference type="Gene3D" id="3.10.20.90">
    <property type="entry name" value="Phosphatidylinositol 3-kinase Catalytic Subunit, Chain A, domain 1"/>
    <property type="match status" value="1"/>
</dbReference>
<evidence type="ECO:0000256" key="15">
    <source>
        <dbReference type="ARBA" id="ARBA00023006"/>
    </source>
</evidence>
<dbReference type="GO" id="GO:0005739">
    <property type="term" value="C:mitochondrion"/>
    <property type="evidence" value="ECO:0007669"/>
    <property type="project" value="UniProtKB-SubCell"/>
</dbReference>
<evidence type="ECO:0000256" key="19">
    <source>
        <dbReference type="PIRNR" id="PIRNR037880"/>
    </source>
</evidence>
<keyword evidence="12 19" id="KW-0833">Ubl conjugation pathway</keyword>
<dbReference type="PROSITE" id="PS50053">
    <property type="entry name" value="UBIQUITIN_2"/>
    <property type="match status" value="1"/>
</dbReference>
<keyword evidence="10" id="KW-0677">Repeat</keyword>
<evidence type="ECO:0000256" key="6">
    <source>
        <dbReference type="ARBA" id="ARBA00022490"/>
    </source>
</evidence>
<keyword evidence="16 19" id="KW-0496">Mitochondrion</keyword>
<dbReference type="PANTHER" id="PTHR11685">
    <property type="entry name" value="RBR FAMILY RING FINGER AND IBR DOMAIN-CONTAINING"/>
    <property type="match status" value="1"/>
</dbReference>
<organism evidence="23 24">
    <name type="scientific">Elysia crispata</name>
    <name type="common">lettuce slug</name>
    <dbReference type="NCBI Taxonomy" id="231223"/>
    <lineage>
        <taxon>Eukaryota</taxon>
        <taxon>Metazoa</taxon>
        <taxon>Spiralia</taxon>
        <taxon>Lophotrochozoa</taxon>
        <taxon>Mollusca</taxon>
        <taxon>Gastropoda</taxon>
        <taxon>Heterobranchia</taxon>
        <taxon>Euthyneura</taxon>
        <taxon>Panpulmonata</taxon>
        <taxon>Sacoglossa</taxon>
        <taxon>Placobranchoidea</taxon>
        <taxon>Plakobranchidae</taxon>
        <taxon>Elysia</taxon>
    </lineage>
</organism>
<evidence type="ECO:0000256" key="18">
    <source>
        <dbReference type="ARBA" id="ARBA00029536"/>
    </source>
</evidence>
<dbReference type="EMBL" id="JAWDGP010000286">
    <property type="protein sequence ID" value="KAK3801671.1"/>
    <property type="molecule type" value="Genomic_DNA"/>
</dbReference>
<dbReference type="PROSITE" id="PS51873">
    <property type="entry name" value="TRIAD"/>
    <property type="match status" value="1"/>
</dbReference>
<keyword evidence="8" id="KW-0808">Transferase</keyword>
<dbReference type="PIRSF" id="PIRSF037880">
    <property type="entry name" value="Parkin"/>
    <property type="match status" value="1"/>
</dbReference>
<dbReference type="PRINTS" id="PR01475">
    <property type="entry name" value="PARKIN"/>
</dbReference>
<comment type="function">
    <text evidence="19">Functions within a multiprotein E3 ubiquitin ligase complex, catalyzing the covalent attachment of ubiquitin moieties onto substrate proteins.</text>
</comment>
<keyword evidence="15 19" id="KW-0072">Autophagy</keyword>
<protein>
    <recommendedName>
        <fullName evidence="18 19">E3 ubiquitin-protein ligase parkin</fullName>
        <ecNumber evidence="5 19">2.3.2.31</ecNumber>
    </recommendedName>
</protein>
<dbReference type="CDD" id="cd16627">
    <property type="entry name" value="RING-HC_RBR_parkin"/>
    <property type="match status" value="1"/>
</dbReference>
<reference evidence="23" key="1">
    <citation type="journal article" date="2023" name="G3 (Bethesda)">
        <title>A reference genome for the long-term kleptoplast-retaining sea slug Elysia crispata morphotype clarki.</title>
        <authorList>
            <person name="Eastman K.E."/>
            <person name="Pendleton A.L."/>
            <person name="Shaikh M.A."/>
            <person name="Suttiyut T."/>
            <person name="Ogas R."/>
            <person name="Tomko P."/>
            <person name="Gavelis G."/>
            <person name="Widhalm J.R."/>
            <person name="Wisecaver J.H."/>
        </authorList>
    </citation>
    <scope>NUCLEOTIDE SEQUENCE</scope>
    <source>
        <strain evidence="23">ECLA1</strain>
    </source>
</reference>
<dbReference type="AlphaFoldDB" id="A0AAE1B9Z6"/>
<comment type="catalytic activity">
    <reaction evidence="1 19">
        <text>[E2 ubiquitin-conjugating enzyme]-S-ubiquitinyl-L-cysteine + [acceptor protein]-L-lysine = [E2 ubiquitin-conjugating enzyme]-L-cysteine + [acceptor protein]-N(6)-ubiquitinyl-L-lysine.</text>
        <dbReference type="EC" id="2.3.2.31"/>
    </reaction>
</comment>
<keyword evidence="24" id="KW-1185">Reference proteome</keyword>
<dbReference type="SUPFAM" id="SSF54236">
    <property type="entry name" value="Ubiquitin-like"/>
    <property type="match status" value="1"/>
</dbReference>
<dbReference type="InterPro" id="IPR044066">
    <property type="entry name" value="TRIAD_supradom"/>
</dbReference>
<evidence type="ECO:0000256" key="14">
    <source>
        <dbReference type="ARBA" id="ARBA00022843"/>
    </source>
</evidence>
<evidence type="ECO:0000259" key="22">
    <source>
        <dbReference type="PROSITE" id="PS51873"/>
    </source>
</evidence>
<dbReference type="GO" id="GO:0016567">
    <property type="term" value="P:protein ubiquitination"/>
    <property type="evidence" value="ECO:0007669"/>
    <property type="project" value="UniProtKB-UniRule"/>
</dbReference>
<evidence type="ECO:0000256" key="1">
    <source>
        <dbReference type="ARBA" id="ARBA00001798"/>
    </source>
</evidence>
<dbReference type="InterPro" id="IPR047536">
    <property type="entry name" value="Rcat_RBR_parkin"/>
</dbReference>
<evidence type="ECO:0000313" key="23">
    <source>
        <dbReference type="EMBL" id="KAK3801671.1"/>
    </source>
</evidence>
<dbReference type="InterPro" id="IPR047535">
    <property type="entry name" value="RING-HC_RBR_parkin"/>
</dbReference>
<dbReference type="SMART" id="SM00647">
    <property type="entry name" value="IBR"/>
    <property type="match status" value="1"/>
</dbReference>
<dbReference type="GO" id="GO:0005829">
    <property type="term" value="C:cytosol"/>
    <property type="evidence" value="ECO:0007669"/>
    <property type="project" value="UniProtKB-SubCell"/>
</dbReference>
<dbReference type="InterPro" id="IPR031127">
    <property type="entry name" value="E3_UB_ligase_RBR"/>
</dbReference>
<evidence type="ECO:0000256" key="7">
    <source>
        <dbReference type="ARBA" id="ARBA00022553"/>
    </source>
</evidence>
<dbReference type="InterPro" id="IPR047534">
    <property type="entry name" value="BRcat_RBR_parkin"/>
</dbReference>
<evidence type="ECO:0000256" key="2">
    <source>
        <dbReference type="ARBA" id="ARBA00004173"/>
    </source>
</evidence>
<dbReference type="GO" id="GO:0000151">
    <property type="term" value="C:ubiquitin ligase complex"/>
    <property type="evidence" value="ECO:0007669"/>
    <property type="project" value="UniProtKB-UniRule"/>
</dbReference>
<keyword evidence="11" id="KW-0863">Zinc-finger</keyword>
<evidence type="ECO:0000256" key="16">
    <source>
        <dbReference type="ARBA" id="ARBA00023128"/>
    </source>
</evidence>
<dbReference type="Gene3D" id="2.20.25.20">
    <property type="match status" value="1"/>
</dbReference>
<dbReference type="Pfam" id="PF17978">
    <property type="entry name" value="zf-RING_14"/>
    <property type="match status" value="1"/>
</dbReference>
<dbReference type="GO" id="GO:0061630">
    <property type="term" value="F:ubiquitin protein ligase activity"/>
    <property type="evidence" value="ECO:0007669"/>
    <property type="project" value="UniProtKB-EC"/>
</dbReference>
<dbReference type="InterPro" id="IPR054694">
    <property type="entry name" value="Parkin-like_IBR"/>
</dbReference>
<dbReference type="Gene3D" id="3.30.40.10">
    <property type="entry name" value="Zinc/RING finger domain, C3HC4 (zinc finger)"/>
    <property type="match status" value="1"/>
</dbReference>
<dbReference type="SMART" id="SM00213">
    <property type="entry name" value="UBQ"/>
    <property type="match status" value="1"/>
</dbReference>
<accession>A0AAE1B9Z6</accession>
<evidence type="ECO:0000256" key="11">
    <source>
        <dbReference type="ARBA" id="ARBA00022771"/>
    </source>
</evidence>
<dbReference type="CDD" id="cd20357">
    <property type="entry name" value="Rcat_RBR_parkin"/>
    <property type="match status" value="1"/>
</dbReference>
<dbReference type="InterPro" id="IPR041170">
    <property type="entry name" value="Znf-RING_14"/>
</dbReference>
<dbReference type="InterPro" id="IPR013083">
    <property type="entry name" value="Znf_RING/FYVE/PHD"/>
</dbReference>
<dbReference type="InterPro" id="IPR002867">
    <property type="entry name" value="IBR_dom"/>
</dbReference>
<evidence type="ECO:0000259" key="21">
    <source>
        <dbReference type="PROSITE" id="PS50053"/>
    </source>
</evidence>
<gene>
    <name evidence="23" type="ORF">RRG08_033858</name>
</gene>